<keyword evidence="3" id="KW-1185">Reference proteome</keyword>
<dbReference type="RefSeq" id="WP_139986582.1">
    <property type="nucleotide sequence ID" value="NZ_VENP01000019.1"/>
</dbReference>
<evidence type="ECO:0000256" key="1">
    <source>
        <dbReference type="SAM" id="MobiDB-lite"/>
    </source>
</evidence>
<organism evidence="2 3">
    <name type="scientific">Miniimonas arenae</name>
    <dbReference type="NCBI Taxonomy" id="676201"/>
    <lineage>
        <taxon>Bacteria</taxon>
        <taxon>Bacillati</taxon>
        <taxon>Actinomycetota</taxon>
        <taxon>Actinomycetes</taxon>
        <taxon>Micrococcales</taxon>
        <taxon>Beutenbergiaceae</taxon>
        <taxon>Miniimonas</taxon>
    </lineage>
</organism>
<evidence type="ECO:0008006" key="4">
    <source>
        <dbReference type="Google" id="ProtNLM"/>
    </source>
</evidence>
<dbReference type="PANTHER" id="PTHR43384">
    <property type="entry name" value="SEPTUM SITE-DETERMINING PROTEIN MIND HOMOLOG, CHLOROPLASTIC-RELATED"/>
    <property type="match status" value="1"/>
</dbReference>
<dbReference type="OrthoDB" id="3252838at2"/>
<dbReference type="SUPFAM" id="SSF52540">
    <property type="entry name" value="P-loop containing nucleoside triphosphate hydrolases"/>
    <property type="match status" value="1"/>
</dbReference>
<evidence type="ECO:0000313" key="3">
    <source>
        <dbReference type="Proteomes" id="UP000313849"/>
    </source>
</evidence>
<dbReference type="PANTHER" id="PTHR43384:SF11">
    <property type="entry name" value="SEPTUM SITE DETERMINING PROTEIN"/>
    <property type="match status" value="1"/>
</dbReference>
<dbReference type="InterPro" id="IPR027417">
    <property type="entry name" value="P-loop_NTPase"/>
</dbReference>
<gene>
    <name evidence="2" type="ORF">FH969_06800</name>
</gene>
<comment type="caution">
    <text evidence="2">The sequence shown here is derived from an EMBL/GenBank/DDBJ whole genome shotgun (WGS) entry which is preliminary data.</text>
</comment>
<dbReference type="GO" id="GO:0051782">
    <property type="term" value="P:negative regulation of cell division"/>
    <property type="evidence" value="ECO:0007669"/>
    <property type="project" value="TreeGrafter"/>
</dbReference>
<feature type="region of interest" description="Disordered" evidence="1">
    <location>
        <begin position="48"/>
        <end position="69"/>
    </location>
</feature>
<protein>
    <recommendedName>
        <fullName evidence="4">Septum formation initiator</fullName>
    </recommendedName>
</protein>
<dbReference type="Gene3D" id="3.40.50.300">
    <property type="entry name" value="P-loop containing nucleotide triphosphate hydrolases"/>
    <property type="match status" value="1"/>
</dbReference>
<accession>A0A5C5BC25</accession>
<dbReference type="AlphaFoldDB" id="A0A5C5BC25"/>
<name>A0A5C5BC25_9MICO</name>
<proteinExistence type="predicted"/>
<dbReference type="GO" id="GO:0016887">
    <property type="term" value="F:ATP hydrolysis activity"/>
    <property type="evidence" value="ECO:0007669"/>
    <property type="project" value="TreeGrafter"/>
</dbReference>
<sequence length="337" mass="34410">MVRRRVGGPVVAGGETLVAIRSADEVLIDLVRDVVAWWGAQVLVRPPGTPPPPAHVHVDSASERLPGDPSWGRGTSIAVSREPVAGAIVLPAGAEDLADAVALALSVGTARTVGVLGACGGLGTSVTAALLARCAADAGRSTALLDLAGGIDLLLSLEDEPGPRWADLPAAGGPYVGEQLVAALPTWQRVRVLTSDARGGADPRVRDQVAGALAGVVRLVVLDLGAAPGDLASAALCDDLVLLTSPEVRAVAAVRAEVGQLHGRVDGPRLHLVVRSVRGLDLPRGEVEEACGLPVRAVLPHTRGMAVDLARGVTPGDRRRAGLTRAVRGLVRELGLA</sequence>
<dbReference type="EMBL" id="VENP01000019">
    <property type="protein sequence ID" value="TNU74909.1"/>
    <property type="molecule type" value="Genomic_DNA"/>
</dbReference>
<dbReference type="InterPro" id="IPR050625">
    <property type="entry name" value="ParA/MinD_ATPase"/>
</dbReference>
<dbReference type="Proteomes" id="UP000313849">
    <property type="component" value="Unassembled WGS sequence"/>
</dbReference>
<evidence type="ECO:0000313" key="2">
    <source>
        <dbReference type="EMBL" id="TNU74909.1"/>
    </source>
</evidence>
<feature type="compositionally biased region" description="Basic and acidic residues" evidence="1">
    <location>
        <begin position="56"/>
        <end position="66"/>
    </location>
</feature>
<reference evidence="2 3" key="1">
    <citation type="submission" date="2019-06" db="EMBL/GenBank/DDBJ databases">
        <title>Draft genome sequence of Miniimonas arenae KCTC 19750T isolated from sea sand.</title>
        <authorList>
            <person name="Park S.-J."/>
        </authorList>
    </citation>
    <scope>NUCLEOTIDE SEQUENCE [LARGE SCALE GENOMIC DNA]</scope>
    <source>
        <strain evidence="2 3">KCTC 19750</strain>
    </source>
</reference>
<dbReference type="GO" id="GO:0005829">
    <property type="term" value="C:cytosol"/>
    <property type="evidence" value="ECO:0007669"/>
    <property type="project" value="TreeGrafter"/>
</dbReference>
<dbReference type="GO" id="GO:0009898">
    <property type="term" value="C:cytoplasmic side of plasma membrane"/>
    <property type="evidence" value="ECO:0007669"/>
    <property type="project" value="TreeGrafter"/>
</dbReference>
<dbReference type="GO" id="GO:0005524">
    <property type="term" value="F:ATP binding"/>
    <property type="evidence" value="ECO:0007669"/>
    <property type="project" value="TreeGrafter"/>
</dbReference>